<evidence type="ECO:0000313" key="2">
    <source>
        <dbReference type="Proteomes" id="UP000683925"/>
    </source>
</evidence>
<keyword evidence="2" id="KW-1185">Reference proteome</keyword>
<protein>
    <submittedName>
        <fullName evidence="1">Uncharacterized protein</fullName>
    </submittedName>
</protein>
<proteinExistence type="predicted"/>
<comment type="caution">
    <text evidence="1">The sequence shown here is derived from an EMBL/GenBank/DDBJ whole genome shotgun (WGS) entry which is preliminary data.</text>
</comment>
<name>A0A8S1YP97_PAROT</name>
<dbReference type="EMBL" id="CAJJDP010000185">
    <property type="protein sequence ID" value="CAD8214527.1"/>
    <property type="molecule type" value="Genomic_DNA"/>
</dbReference>
<organism evidence="1 2">
    <name type="scientific">Paramecium octaurelia</name>
    <dbReference type="NCBI Taxonomy" id="43137"/>
    <lineage>
        <taxon>Eukaryota</taxon>
        <taxon>Sar</taxon>
        <taxon>Alveolata</taxon>
        <taxon>Ciliophora</taxon>
        <taxon>Intramacronucleata</taxon>
        <taxon>Oligohymenophorea</taxon>
        <taxon>Peniculida</taxon>
        <taxon>Parameciidae</taxon>
        <taxon>Paramecium</taxon>
    </lineage>
</organism>
<dbReference type="AlphaFoldDB" id="A0A8S1YP97"/>
<reference evidence="1" key="1">
    <citation type="submission" date="2021-01" db="EMBL/GenBank/DDBJ databases">
        <authorList>
            <consortium name="Genoscope - CEA"/>
            <person name="William W."/>
        </authorList>
    </citation>
    <scope>NUCLEOTIDE SEQUENCE</scope>
</reference>
<dbReference type="Proteomes" id="UP000683925">
    <property type="component" value="Unassembled WGS sequence"/>
</dbReference>
<evidence type="ECO:0000313" key="1">
    <source>
        <dbReference type="EMBL" id="CAD8214527.1"/>
    </source>
</evidence>
<sequence length="427" mass="49591">MAIQIIPSDNSLYLSVDKLAQRINNLFSHNSKSTFQFHNQGASKKQILTKRESQIYFRSSIQEKHEQLFLWKSFELTYSETQNLQCETQKRYFSYFVSTLNVVFVNITKEVREAAKLTTSAQSEIVELKIEKSQSNLEFSFFIMIKRIQKNKIMHQTTQIILFNSMKLTIKQKSCYIIFNINFNIQSKSFPTLTAKKEPLHVSLQLSCPLVKAHPKCDKTSNIYEDKSLERVSFLDSACFLSLSIIFGMPEMTLSRWGKSYDSRFIYLFPLPLASQPQLISKPQVKSIITRFKSFQFIKRQEIFRIQGKILISYNDKATYFLTRSSLTKKFYCRFRVGHLYTREFYQDHTELLLKKLSTIGICDPPTVNCQGEVGCLLFTQLPCYLTKSRCSRRLGTVSGKGAMILSSGGLTPNLIKINFMFKYFLL</sequence>
<accession>A0A8S1YP97</accession>
<gene>
    <name evidence="1" type="ORF">POCTA_138.1.T1810010</name>
</gene>